<proteinExistence type="predicted"/>
<evidence type="ECO:0000313" key="2">
    <source>
        <dbReference type="EMBL" id="CAD9434951.1"/>
    </source>
</evidence>
<feature type="region of interest" description="Disordered" evidence="1">
    <location>
        <begin position="152"/>
        <end position="186"/>
    </location>
</feature>
<gene>
    <name evidence="2" type="ORF">FPAR1323_LOCUS13290</name>
    <name evidence="3" type="ORF">FPAR1323_LOCUS13295</name>
</gene>
<dbReference type="AlphaFoldDB" id="A0A6T7GC98"/>
<reference evidence="2" key="1">
    <citation type="submission" date="2021-01" db="EMBL/GenBank/DDBJ databases">
        <authorList>
            <person name="Corre E."/>
            <person name="Pelletier E."/>
            <person name="Niang G."/>
            <person name="Scheremetjew M."/>
            <person name="Finn R."/>
            <person name="Kale V."/>
            <person name="Holt S."/>
            <person name="Cochrane G."/>
            <person name="Meng A."/>
            <person name="Brown T."/>
            <person name="Cohen L."/>
        </authorList>
    </citation>
    <scope>NUCLEOTIDE SEQUENCE</scope>
    <source>
        <strain evidence="2">RCC1693</strain>
    </source>
</reference>
<sequence>MSRRTRARTQAAQAREGGWDLSSCRTATMPSYNALYDPNMRHYFENTTIQSHLYKTGQIDKSGRVIDLERNKSKLNIIEREFKEAEKTEYWRQKEEEEMRYRVQQKRHAALDRARAQEKLMKMKEDRQIRQEIVSATRESYGIRYPAVERKKFRSKGSRSLKSGGATSLGSAPENGSSFFITDGDM</sequence>
<organism evidence="2">
    <name type="scientific">Florenciella parvula</name>
    <dbReference type="NCBI Taxonomy" id="236787"/>
    <lineage>
        <taxon>Eukaryota</taxon>
        <taxon>Sar</taxon>
        <taxon>Stramenopiles</taxon>
        <taxon>Ochrophyta</taxon>
        <taxon>Dictyochophyceae</taxon>
        <taxon>Florenciellales</taxon>
        <taxon>Florenciella</taxon>
    </lineage>
</organism>
<dbReference type="EMBL" id="HBGT01025612">
    <property type="protein sequence ID" value="CAD9434971.1"/>
    <property type="molecule type" value="Transcribed_RNA"/>
</dbReference>
<accession>A0A6T7GC98</accession>
<dbReference type="EMBL" id="HBGT01025601">
    <property type="protein sequence ID" value="CAD9434951.1"/>
    <property type="molecule type" value="Transcribed_RNA"/>
</dbReference>
<protein>
    <submittedName>
        <fullName evidence="2">Uncharacterized protein</fullName>
    </submittedName>
</protein>
<evidence type="ECO:0000256" key="1">
    <source>
        <dbReference type="SAM" id="MobiDB-lite"/>
    </source>
</evidence>
<feature type="compositionally biased region" description="Polar residues" evidence="1">
    <location>
        <begin position="166"/>
        <end position="180"/>
    </location>
</feature>
<name>A0A6T7GC98_9STRA</name>
<evidence type="ECO:0000313" key="3">
    <source>
        <dbReference type="EMBL" id="CAD9434971.1"/>
    </source>
</evidence>